<evidence type="ECO:0000313" key="4">
    <source>
        <dbReference type="Proteomes" id="UP001324115"/>
    </source>
</evidence>
<dbReference type="PANTHER" id="PTHR32278">
    <property type="entry name" value="F-BOX DOMAIN-CONTAINING PROTEIN"/>
    <property type="match status" value="1"/>
</dbReference>
<dbReference type="PROSITE" id="PS50181">
    <property type="entry name" value="FBOX"/>
    <property type="match status" value="1"/>
</dbReference>
<dbReference type="Pfam" id="PF12937">
    <property type="entry name" value="F-box-like"/>
    <property type="match status" value="1"/>
</dbReference>
<evidence type="ECO:0000259" key="2">
    <source>
        <dbReference type="PROSITE" id="PS50181"/>
    </source>
</evidence>
<feature type="domain" description="F-box" evidence="2">
    <location>
        <begin position="58"/>
        <end position="104"/>
    </location>
</feature>
<feature type="compositionally biased region" description="Low complexity" evidence="1">
    <location>
        <begin position="41"/>
        <end position="50"/>
    </location>
</feature>
<dbReference type="SMART" id="SM00256">
    <property type="entry name" value="FBOX"/>
    <property type="match status" value="1"/>
</dbReference>
<evidence type="ECO:0000256" key="1">
    <source>
        <dbReference type="SAM" id="MobiDB-lite"/>
    </source>
</evidence>
<feature type="region of interest" description="Disordered" evidence="1">
    <location>
        <begin position="21"/>
        <end position="50"/>
    </location>
</feature>
<organism evidence="3 4">
    <name type="scientific">Quercus rubra</name>
    <name type="common">Northern red oak</name>
    <name type="synonym">Quercus borealis</name>
    <dbReference type="NCBI Taxonomy" id="3512"/>
    <lineage>
        <taxon>Eukaryota</taxon>
        <taxon>Viridiplantae</taxon>
        <taxon>Streptophyta</taxon>
        <taxon>Embryophyta</taxon>
        <taxon>Tracheophyta</taxon>
        <taxon>Spermatophyta</taxon>
        <taxon>Magnoliopsida</taxon>
        <taxon>eudicotyledons</taxon>
        <taxon>Gunneridae</taxon>
        <taxon>Pentapetalae</taxon>
        <taxon>rosids</taxon>
        <taxon>fabids</taxon>
        <taxon>Fagales</taxon>
        <taxon>Fagaceae</taxon>
        <taxon>Quercus</taxon>
    </lineage>
</organism>
<dbReference type="SUPFAM" id="SSF81383">
    <property type="entry name" value="F-box domain"/>
    <property type="match status" value="1"/>
</dbReference>
<keyword evidence="4" id="KW-1185">Reference proteome</keyword>
<gene>
    <name evidence="3" type="ORF">RGQ29_030845</name>
</gene>
<dbReference type="Gene3D" id="1.20.1280.50">
    <property type="match status" value="1"/>
</dbReference>
<feature type="compositionally biased region" description="Pro residues" evidence="1">
    <location>
        <begin position="31"/>
        <end position="40"/>
    </location>
</feature>
<sequence>MISMTITWPHMHIISHNADLQKQTHTQRHLQPPPPPPAPAPQQQQEAAHPQVLEAPWGADISALPAECIEYIFSFTSPKDACRACAVSPKFRAAAESNVVWERFLPSDYQAIIARSSSPDILNLSSKKEIYLSLSDNPILIDDSKKSFFLDKSSGKKCYLLPSREMSIVWGATPQYWSWISLPEESRFPEVAELNLVWWFDISGKMSTSILSPKTRYAAYLVYNLRSGACGFDGPPFTASVGTVGAEVYEQTVRLGLFVTDTSRPNQREDGWLEIELGQFFNGGGEDDELQIKLMEIIAGNVRKTGLIVEGIEIRPTKGAGQDQ</sequence>
<dbReference type="PANTHER" id="PTHR32278:SF111">
    <property type="entry name" value="F-BOX PROTEIN PP2-B12-RELATED"/>
    <property type="match status" value="1"/>
</dbReference>
<protein>
    <recommendedName>
        <fullName evidence="2">F-box domain-containing protein</fullName>
    </recommendedName>
</protein>
<proteinExistence type="predicted"/>
<name>A0AAN7EJW8_QUERU</name>
<dbReference type="AlphaFoldDB" id="A0AAN7EJW8"/>
<comment type="caution">
    <text evidence="3">The sequence shown here is derived from an EMBL/GenBank/DDBJ whole genome shotgun (WGS) entry which is preliminary data.</text>
</comment>
<dbReference type="InterPro" id="IPR025886">
    <property type="entry name" value="PP2-like"/>
</dbReference>
<accession>A0AAN7EJW8</accession>
<dbReference type="InterPro" id="IPR036047">
    <property type="entry name" value="F-box-like_dom_sf"/>
</dbReference>
<dbReference type="EMBL" id="JAXUIC010000009">
    <property type="protein sequence ID" value="KAK4572585.1"/>
    <property type="molecule type" value="Genomic_DNA"/>
</dbReference>
<dbReference type="Pfam" id="PF14299">
    <property type="entry name" value="PP2"/>
    <property type="match status" value="1"/>
</dbReference>
<dbReference type="InterPro" id="IPR001810">
    <property type="entry name" value="F-box_dom"/>
</dbReference>
<evidence type="ECO:0000313" key="3">
    <source>
        <dbReference type="EMBL" id="KAK4572585.1"/>
    </source>
</evidence>
<dbReference type="Proteomes" id="UP001324115">
    <property type="component" value="Unassembled WGS sequence"/>
</dbReference>
<reference evidence="3 4" key="1">
    <citation type="journal article" date="2023" name="G3 (Bethesda)">
        <title>A haplotype-resolved chromosome-scale genome for Quercus rubra L. provides insights into the genetics of adaptive traits for red oak species.</title>
        <authorList>
            <person name="Kapoor B."/>
            <person name="Jenkins J."/>
            <person name="Schmutz J."/>
            <person name="Zhebentyayeva T."/>
            <person name="Kuelheim C."/>
            <person name="Coggeshall M."/>
            <person name="Heim C."/>
            <person name="Lasky J.R."/>
            <person name="Leites L."/>
            <person name="Islam-Faridi N."/>
            <person name="Romero-Severson J."/>
            <person name="DeLeo V.L."/>
            <person name="Lucas S.M."/>
            <person name="Lazic D."/>
            <person name="Gailing O."/>
            <person name="Carlson J."/>
            <person name="Staton M."/>
        </authorList>
    </citation>
    <scope>NUCLEOTIDE SEQUENCE [LARGE SCALE GENOMIC DNA]</scope>
    <source>
        <strain evidence="3">Pseudo-F2</strain>
    </source>
</reference>
<dbReference type="CDD" id="cd22162">
    <property type="entry name" value="F-box_AtSKIP3-like"/>
    <property type="match status" value="1"/>
</dbReference>